<dbReference type="PANTHER" id="PTHR33988">
    <property type="entry name" value="ENDORIBONUCLEASE MAZF-RELATED"/>
    <property type="match status" value="1"/>
</dbReference>
<dbReference type="EMBL" id="JABCUR010000005">
    <property type="protein sequence ID" value="NMW65253.1"/>
    <property type="molecule type" value="Genomic_DNA"/>
</dbReference>
<dbReference type="GO" id="GO:0016075">
    <property type="term" value="P:rRNA catabolic process"/>
    <property type="evidence" value="ECO:0007669"/>
    <property type="project" value="TreeGrafter"/>
</dbReference>
<accession>A0A7Y0Y4B2</accession>
<evidence type="ECO:0000256" key="2">
    <source>
        <dbReference type="ARBA" id="ARBA00022649"/>
    </source>
</evidence>
<dbReference type="Pfam" id="PF02452">
    <property type="entry name" value="PemK_toxin"/>
    <property type="match status" value="1"/>
</dbReference>
<dbReference type="InterPro" id="IPR003477">
    <property type="entry name" value="PemK-like"/>
</dbReference>
<dbReference type="Proteomes" id="UP000578252">
    <property type="component" value="Unassembled WGS sequence"/>
</dbReference>
<gene>
    <name evidence="3" type="ORF">FYZ43_11750</name>
    <name evidence="4" type="ORF">HHJ78_06870</name>
</gene>
<dbReference type="GO" id="GO:0003677">
    <property type="term" value="F:DNA binding"/>
    <property type="evidence" value="ECO:0007669"/>
    <property type="project" value="InterPro"/>
</dbReference>
<evidence type="ECO:0000313" key="5">
    <source>
        <dbReference type="Proteomes" id="UP000578252"/>
    </source>
</evidence>
<dbReference type="Proteomes" id="UP001209486">
    <property type="component" value="Unassembled WGS sequence"/>
</dbReference>
<evidence type="ECO:0000256" key="1">
    <source>
        <dbReference type="ARBA" id="ARBA00007521"/>
    </source>
</evidence>
<dbReference type="SUPFAM" id="SSF50118">
    <property type="entry name" value="Cell growth inhibitor/plasmid maintenance toxic component"/>
    <property type="match status" value="1"/>
</dbReference>
<name>A0A7Y0Y4B2_9ACTO</name>
<proteinExistence type="inferred from homology"/>
<evidence type="ECO:0000313" key="3">
    <source>
        <dbReference type="EMBL" id="MCU9970014.1"/>
    </source>
</evidence>
<comment type="caution">
    <text evidence="4">The sequence shown here is derived from an EMBL/GenBank/DDBJ whole genome shotgun (WGS) entry which is preliminary data.</text>
</comment>
<reference evidence="4 5" key="2">
    <citation type="submission" date="2020-04" db="EMBL/GenBank/DDBJ databases">
        <title>Antimicrobial susceptibility and clonality of vaginal-derived multi-drug resistant Mobiluncus isolates in China.</title>
        <authorList>
            <person name="Zhang X."/>
        </authorList>
    </citation>
    <scope>NUCLEOTIDE SEQUENCE [LARGE SCALE GENOMIC DNA]</scope>
    <source>
        <strain evidence="4 5">13</strain>
    </source>
</reference>
<dbReference type="RefSeq" id="WP_081443316.1">
    <property type="nucleotide sequence ID" value="NZ_JABCUP010000056.1"/>
</dbReference>
<dbReference type="Gene3D" id="2.30.30.110">
    <property type="match status" value="1"/>
</dbReference>
<keyword evidence="2" id="KW-1277">Toxin-antitoxin system</keyword>
<dbReference type="EMBL" id="VSZY01000059">
    <property type="protein sequence ID" value="MCU9970014.1"/>
    <property type="molecule type" value="Genomic_DNA"/>
</dbReference>
<reference evidence="3 6" key="1">
    <citation type="submission" date="2019-08" db="EMBL/GenBank/DDBJ databases">
        <title>Comparison of rpoB and gyrB Sequences from Mobiluncus Species and Development of a Multiplex PCR Method for Clinical Detection of Mobiluncus curtisii and Mobiluncus mulieris.</title>
        <authorList>
            <person name="Yang L."/>
            <person name="Shen Y."/>
            <person name="Xu G."/>
            <person name="Shu L.-B."/>
            <person name="Hu J."/>
            <person name="Zhang R."/>
            <person name="Wang Y."/>
            <person name="Zhou H.-W."/>
            <person name="Zhang X."/>
        </authorList>
    </citation>
    <scope>NUCLEOTIDE SEQUENCE [LARGE SCALE GENOMIC DNA]</scope>
    <source>
        <strain evidence="3 6">M26</strain>
    </source>
</reference>
<evidence type="ECO:0000313" key="6">
    <source>
        <dbReference type="Proteomes" id="UP001209486"/>
    </source>
</evidence>
<dbReference type="GO" id="GO:0006402">
    <property type="term" value="P:mRNA catabolic process"/>
    <property type="evidence" value="ECO:0007669"/>
    <property type="project" value="TreeGrafter"/>
</dbReference>
<comment type="similarity">
    <text evidence="1">Belongs to the PemK/MazF family.</text>
</comment>
<dbReference type="GeneID" id="61168217"/>
<organism evidence="4 5">
    <name type="scientific">Mobiluncus mulieris</name>
    <dbReference type="NCBI Taxonomy" id="2052"/>
    <lineage>
        <taxon>Bacteria</taxon>
        <taxon>Bacillati</taxon>
        <taxon>Actinomycetota</taxon>
        <taxon>Actinomycetes</taxon>
        <taxon>Actinomycetales</taxon>
        <taxon>Actinomycetaceae</taxon>
        <taxon>Mobiluncus</taxon>
    </lineage>
</organism>
<dbReference type="InterPro" id="IPR011067">
    <property type="entry name" value="Plasmid_toxin/cell-grow_inhib"/>
</dbReference>
<protein>
    <submittedName>
        <fullName evidence="4">Type II toxin-antitoxin system PemK/MazF family toxin</fullName>
    </submittedName>
</protein>
<dbReference type="AlphaFoldDB" id="A0A7Y0Y4B2"/>
<evidence type="ECO:0000313" key="4">
    <source>
        <dbReference type="EMBL" id="NMW65253.1"/>
    </source>
</evidence>
<sequence>MTPTKGREQNGRRPVLVISAAQYHDIIDALAIVVPISTTDRGWPNHIRLTDLARSSWAMTEQPRTIAQQRLKARIGTATPEELAQVLSWVIDFISL</sequence>
<dbReference type="GO" id="GO:0004521">
    <property type="term" value="F:RNA endonuclease activity"/>
    <property type="evidence" value="ECO:0007669"/>
    <property type="project" value="TreeGrafter"/>
</dbReference>
<dbReference type="OrthoDB" id="9808744at2"/>